<dbReference type="EMBL" id="RCOR01000026">
    <property type="protein sequence ID" value="RSN68639.1"/>
    <property type="molecule type" value="Genomic_DNA"/>
</dbReference>
<feature type="domain" description="Single-stranded DNA binding protein Ssb-like OB fold" evidence="3">
    <location>
        <begin position="10"/>
        <end position="94"/>
    </location>
</feature>
<dbReference type="Gene3D" id="2.40.50.140">
    <property type="entry name" value="Nucleic acid-binding proteins"/>
    <property type="match status" value="1"/>
</dbReference>
<dbReference type="SUPFAM" id="SSF50249">
    <property type="entry name" value="Nucleic acid-binding proteins"/>
    <property type="match status" value="1"/>
</dbReference>
<dbReference type="RefSeq" id="WP_012308748.1">
    <property type="nucleotide sequence ID" value="NZ_RCOR01000026.1"/>
</dbReference>
<evidence type="ECO:0000259" key="3">
    <source>
        <dbReference type="Pfam" id="PF21473"/>
    </source>
</evidence>
<evidence type="ECO:0000256" key="1">
    <source>
        <dbReference type="ARBA" id="ARBA00023125"/>
    </source>
</evidence>
<sequence>MSTSRKVLDLRPGENSVNVKVRVLEVGESRVVETKRGPRTLSEATVGDETGRVVLVLWGDHAGKLKEGKVVQLQNAFTTVYREKVQLNLGNMGSFVETDDEGFVKAEEIPEDMPQASGDFRPQRRRRDFRGRDDSYRGRPKW</sequence>
<feature type="region of interest" description="Disordered" evidence="2">
    <location>
        <begin position="107"/>
        <end position="142"/>
    </location>
</feature>
<dbReference type="GO" id="GO:0000724">
    <property type="term" value="P:double-strand break repair via homologous recombination"/>
    <property type="evidence" value="ECO:0007669"/>
    <property type="project" value="TreeGrafter"/>
</dbReference>
<comment type="caution">
    <text evidence="4">The sequence shown here is derived from an EMBL/GenBank/DDBJ whole genome shotgun (WGS) entry which is preliminary data.</text>
</comment>
<dbReference type="InterPro" id="IPR012340">
    <property type="entry name" value="NA-bd_OB-fold"/>
</dbReference>
<dbReference type="GO" id="GO:0003677">
    <property type="term" value="F:DNA binding"/>
    <property type="evidence" value="ECO:0007669"/>
    <property type="project" value="UniProtKB-KW"/>
</dbReference>
<reference evidence="4 5" key="1">
    <citation type="submission" date="2018-10" db="EMBL/GenBank/DDBJ databases">
        <title>Co-occurring genomic capacity for anaerobic methane metabolism and dissimilatory sulfite reduction discovered in the Korarchaeota.</title>
        <authorList>
            <person name="Mckay L.J."/>
            <person name="Dlakic M."/>
            <person name="Fields M.W."/>
            <person name="Delmont T.O."/>
            <person name="Eren A.M."/>
            <person name="Jay Z.J."/>
            <person name="Klingelsmith K.B."/>
            <person name="Rusch D.B."/>
            <person name="Inskeep W.P."/>
        </authorList>
    </citation>
    <scope>NUCLEOTIDE SEQUENCE [LARGE SCALE GENOMIC DNA]</scope>
    <source>
        <strain evidence="4 5">WS</strain>
    </source>
</reference>
<dbReference type="InterPro" id="IPR051231">
    <property type="entry name" value="SOSS-B"/>
</dbReference>
<dbReference type="GO" id="GO:0010212">
    <property type="term" value="P:response to ionizing radiation"/>
    <property type="evidence" value="ECO:0007669"/>
    <property type="project" value="TreeGrafter"/>
</dbReference>
<dbReference type="PANTHER" id="PTHR13356">
    <property type="entry name" value="OB FOLD NUCLEIC ACID BINDING PROTEIN-RELATED"/>
    <property type="match status" value="1"/>
</dbReference>
<keyword evidence="1 4" id="KW-0238">DNA-binding</keyword>
<name>A0A3R9QRV7_9CREN</name>
<dbReference type="OMA" id="AWTTSYR"/>
<feature type="compositionally biased region" description="Basic and acidic residues" evidence="2">
    <location>
        <begin position="130"/>
        <end position="142"/>
    </location>
</feature>
<dbReference type="Pfam" id="PF21473">
    <property type="entry name" value="OB_Ssb-like"/>
    <property type="match status" value="1"/>
</dbReference>
<gene>
    <name evidence="4" type="ORF">D9Q81_05580</name>
</gene>
<dbReference type="NCBIfam" id="NF005050">
    <property type="entry name" value="PRK06461.1-4"/>
    <property type="match status" value="1"/>
</dbReference>
<protein>
    <submittedName>
        <fullName evidence="4">Single-stranded DNA-binding protein</fullName>
    </submittedName>
</protein>
<accession>A0A3R9QRV7</accession>
<evidence type="ECO:0000256" key="2">
    <source>
        <dbReference type="SAM" id="MobiDB-lite"/>
    </source>
</evidence>
<dbReference type="CDD" id="cd04491">
    <property type="entry name" value="SoSSB_OBF"/>
    <property type="match status" value="1"/>
</dbReference>
<evidence type="ECO:0000313" key="4">
    <source>
        <dbReference type="EMBL" id="RSN68639.1"/>
    </source>
</evidence>
<dbReference type="PANTHER" id="PTHR13356:SF0">
    <property type="entry name" value="SOSS COMPLEX SUBUNIT B HOMOLOG"/>
    <property type="match status" value="1"/>
</dbReference>
<evidence type="ECO:0000313" key="5">
    <source>
        <dbReference type="Proteomes" id="UP000278149"/>
    </source>
</evidence>
<dbReference type="Proteomes" id="UP000278149">
    <property type="component" value="Unassembled WGS sequence"/>
</dbReference>
<dbReference type="InterPro" id="IPR048970">
    <property type="entry name" value="OB_Ssb-like"/>
</dbReference>
<organism evidence="4 5">
    <name type="scientific">Candidatus Korarchaeum cryptofilum</name>
    <dbReference type="NCBI Taxonomy" id="498846"/>
    <lineage>
        <taxon>Archaea</taxon>
        <taxon>Thermoproteota</taxon>
        <taxon>Candidatus Korarchaeia</taxon>
        <taxon>Candidatus Korarchaeales</taxon>
        <taxon>Candidatus Korarchaeaceae</taxon>
        <taxon>Candidatus Korarchaeum</taxon>
    </lineage>
</organism>
<dbReference type="AlphaFoldDB" id="A0A3R9QRV7"/>
<dbReference type="GeneID" id="6093380"/>
<proteinExistence type="predicted"/>